<feature type="compositionally biased region" description="Polar residues" evidence="1">
    <location>
        <begin position="28"/>
        <end position="45"/>
    </location>
</feature>
<reference evidence="2" key="1">
    <citation type="journal article" date="2021" name="Mol. Plant Microbe Interact.">
        <title>Complete Genome Sequence of the Plant-Pathogenic Fungus Colletotrichum lupini.</title>
        <authorList>
            <person name="Baroncelli R."/>
            <person name="Pensec F."/>
            <person name="Da Lio D."/>
            <person name="Boufleur T."/>
            <person name="Vicente I."/>
            <person name="Sarrocco S."/>
            <person name="Picot A."/>
            <person name="Baraldi E."/>
            <person name="Sukno S."/>
            <person name="Thon M."/>
            <person name="Le Floch G."/>
        </authorList>
    </citation>
    <scope>NUCLEOTIDE SEQUENCE</scope>
    <source>
        <strain evidence="2">IMI 504893</strain>
    </source>
</reference>
<dbReference type="EMBL" id="CP019476">
    <property type="protein sequence ID" value="UQC83153.1"/>
    <property type="molecule type" value="Genomic_DNA"/>
</dbReference>
<gene>
    <name evidence="2" type="ORF">CLUP02_08646</name>
</gene>
<feature type="region of interest" description="Disordered" evidence="1">
    <location>
        <begin position="1"/>
        <end position="86"/>
    </location>
</feature>
<keyword evidence="3" id="KW-1185">Reference proteome</keyword>
<feature type="compositionally biased region" description="Polar residues" evidence="1">
    <location>
        <begin position="57"/>
        <end position="74"/>
    </location>
</feature>
<dbReference type="Proteomes" id="UP000830671">
    <property type="component" value="Chromosome 4"/>
</dbReference>
<evidence type="ECO:0000256" key="1">
    <source>
        <dbReference type="SAM" id="MobiDB-lite"/>
    </source>
</evidence>
<dbReference type="GeneID" id="73342642"/>
<name>A0A9Q8WGT8_9PEZI</name>
<proteinExistence type="predicted"/>
<sequence length="86" mass="9324">MQTLSFRSATGHSGRDSTCGSMGPLCDNLSTHCQTGEPKTQNGFQSWKVLDPKKSNRGQMTSRSKSSIRATNLTSMSSSSLPVYSY</sequence>
<protein>
    <submittedName>
        <fullName evidence="2">Uncharacterized protein</fullName>
    </submittedName>
</protein>
<dbReference type="RefSeq" id="XP_049144775.1">
    <property type="nucleotide sequence ID" value="XM_049287632.1"/>
</dbReference>
<feature type="compositionally biased region" description="Polar residues" evidence="1">
    <location>
        <begin position="1"/>
        <end position="20"/>
    </location>
</feature>
<accession>A0A9Q8WGT8</accession>
<dbReference type="AlphaFoldDB" id="A0A9Q8WGT8"/>
<organism evidence="2 3">
    <name type="scientific">Colletotrichum lupini</name>
    <dbReference type="NCBI Taxonomy" id="145971"/>
    <lineage>
        <taxon>Eukaryota</taxon>
        <taxon>Fungi</taxon>
        <taxon>Dikarya</taxon>
        <taxon>Ascomycota</taxon>
        <taxon>Pezizomycotina</taxon>
        <taxon>Sordariomycetes</taxon>
        <taxon>Hypocreomycetidae</taxon>
        <taxon>Glomerellales</taxon>
        <taxon>Glomerellaceae</taxon>
        <taxon>Colletotrichum</taxon>
        <taxon>Colletotrichum acutatum species complex</taxon>
    </lineage>
</organism>
<evidence type="ECO:0000313" key="2">
    <source>
        <dbReference type="EMBL" id="UQC83153.1"/>
    </source>
</evidence>
<dbReference type="KEGG" id="clup:CLUP02_08646"/>
<evidence type="ECO:0000313" key="3">
    <source>
        <dbReference type="Proteomes" id="UP000830671"/>
    </source>
</evidence>